<evidence type="ECO:0000313" key="5">
    <source>
        <dbReference type="Proteomes" id="UP000602510"/>
    </source>
</evidence>
<name>A0A833WPW9_PHYIN</name>
<dbReference type="Proteomes" id="UP000704712">
    <property type="component" value="Unassembled WGS sequence"/>
</dbReference>
<dbReference type="PROSITE" id="PS50096">
    <property type="entry name" value="IQ"/>
    <property type="match status" value="1"/>
</dbReference>
<feature type="region of interest" description="Disordered" evidence="1">
    <location>
        <begin position="189"/>
        <end position="211"/>
    </location>
</feature>
<keyword evidence="5" id="KW-1185">Reference proteome</keyword>
<organism evidence="3 5">
    <name type="scientific">Phytophthora infestans</name>
    <name type="common">Potato late blight agent</name>
    <name type="synonym">Botrytis infestans</name>
    <dbReference type="NCBI Taxonomy" id="4787"/>
    <lineage>
        <taxon>Eukaryota</taxon>
        <taxon>Sar</taxon>
        <taxon>Stramenopiles</taxon>
        <taxon>Oomycota</taxon>
        <taxon>Peronosporomycetes</taxon>
        <taxon>Peronosporales</taxon>
        <taxon>Peronosporaceae</taxon>
        <taxon>Phytophthora</taxon>
    </lineage>
</organism>
<feature type="domain" description="WW" evidence="2">
    <location>
        <begin position="1670"/>
        <end position="1702"/>
    </location>
</feature>
<feature type="region of interest" description="Disordered" evidence="1">
    <location>
        <begin position="537"/>
        <end position="574"/>
    </location>
</feature>
<dbReference type="SUPFAM" id="SSF48452">
    <property type="entry name" value="TPR-like"/>
    <property type="match status" value="1"/>
</dbReference>
<accession>A0A833WPW9</accession>
<dbReference type="EMBL" id="WSZM01000001">
    <property type="protein sequence ID" value="KAF4047467.1"/>
    <property type="molecule type" value="Genomic_DNA"/>
</dbReference>
<dbReference type="InterPro" id="IPR011990">
    <property type="entry name" value="TPR-like_helical_dom_sf"/>
</dbReference>
<gene>
    <name evidence="3" type="ORF">GN244_ATG00016</name>
    <name evidence="4" type="ORF">GN958_ATG14829</name>
</gene>
<feature type="compositionally biased region" description="Basic residues" evidence="1">
    <location>
        <begin position="537"/>
        <end position="551"/>
    </location>
</feature>
<dbReference type="EMBL" id="JAACNO010002033">
    <property type="protein sequence ID" value="KAF4135982.1"/>
    <property type="molecule type" value="Genomic_DNA"/>
</dbReference>
<evidence type="ECO:0000259" key="2">
    <source>
        <dbReference type="PROSITE" id="PS50020"/>
    </source>
</evidence>
<dbReference type="InterPro" id="IPR001202">
    <property type="entry name" value="WW_dom"/>
</dbReference>
<dbReference type="Proteomes" id="UP000602510">
    <property type="component" value="Unassembled WGS sequence"/>
</dbReference>
<sequence>MGTEDSIDVSTASSAAFALSKFDVAALRRDFERLSVDDLTALASFPVEPHELIGRIAAVTHCLLLSLAPEHTTLDLRAPPWPILRINLLENTTKIWRKMRKRAWQLETGSKSLSVVQAHYGCTELVPFILFTKEESSRSQACWQLKRVAQVSTIAASLGAWVVFCLCCSVLPRLRLRIQVSSAEFEDKVPHSSTNFSSQNNGSSKTSPTKVTCTKDNAGLKLAHNRCLRSSRRVGIKIGGRFLLYHVRFPMYPSSHVVNSSDSLGEWSTYCLERIRTGRHFYSANDASWWKRPRAIETQSPNVTYPIALCYMTPLAQQSLLLQLGLHEHAFERPAQELSYVERLQQRSPVFTLKLDVVSTNSTSQLSLLGIGNIWIALRTTVADLRSQVTPPIASCLLNDAQVNFQFMYRGSILAVSQEKHLAAVTLLPFTVLVLNNFHAKALRRNSCSSQLWRHHFEVAQSLVNAGIPDRIQYVSGAEAPGSSTRTSSATATQVYSMRQPLEVSPSSSIVEIFSHWQAFVCFQQLQDSTVLFRVPKRAKTRPKSPPKMPKRCQSGEQEDSQDENVPYGPQPQLLPRKKFNSKKEWLMPLYSLVDVTTPTTAVLKTPHRQDIEHALASPCRLVLVEEPTVIHFTHINSMTCEGDNNGSHVAVLDIAFLRDESCSLESLITLRGAYVWIIMPRKSRNKSEVLALPTKWMEDLYRFVRHPMHDFQSPDCQLGNFFRVKVPLDCAEKTIEAAFWSKGVDWTPSMRSTDLYSTVLRQIFDTLCRSHPPASGVDSVKFSKLLYEANIQPKLLSIGDAAFLFASNLTSGTSYEMDFDGFTRAMEWLAQQFYSDNGANLSKSKPGIQHAMWKWRRGENAPDHLQESLRRLCFETLVQLPCLASTWHEIMESWRLERKRELLREYARKYCAATRLRASWVGFVAWRIYLRRRQRMKEERQAATTLQSLVRRRKPYLEYQRVRRVVIRTQRRVHARSELRRLRVERGIFIERMWLRLVKWTHRHLWLLGAWKRLNAVKAARRDRIREKRRRRVGVAIFPLDIWRLRFSLYRAKPEPNAPNETTAKESIEISTSVGAGDSDEAYELEVVDPARSCCQVLCVSQQQIDQFISEESERQSLQLQLGFVTEALAELQTSRSSIPTKQAKTVVVRDLVAYPVLKPNMMLLALARRILILKDKQQGPVGLRCHADPSDTSLGKLIFNGAVRSDLVSDIDQSVQRHIVRVLEWVGTFKLLMYTPATSTKHRYDLDPVFMLAILQFSCFQSMRLRNPEGDDGSEEQSVEFISHQIHRILNGPHKLLALQWILSYVLKYGVRMPTYSMMPHVIAEQQRQREEQASKQRSAELHRERHLIVKVQSRFRQHLARNVRLQLALTSYSKQFDGDRGRFVYIFRRLSGERVVVEQKPFSLFNQDVPMPPDEWQLVSNVDNDTRFFNPRRGVYSRVNDGQAAIVVQRRYRRKMWHGINNWSLRDLARALRYHDNPQKPLNVKDPEQLEKVKRYALQLHVLVHKYKEAFPVYEAALKVSPQDTQTLVCFALLLVISCRYPAAKSWQRALTLFQQARDLTASDLTSTLRDIEQHFFRWALLLTPKNPLTIANYAVYLQCVHRDIDKAELLYRRALDLDPTNDLVITNFQRLQSERAPGRLYAGAGPGAIALAHSSEIRRCGSELQWREMEDPEAQPPMPTRFFHNLRTGKCSWEEPTEE</sequence>
<evidence type="ECO:0000256" key="1">
    <source>
        <dbReference type="SAM" id="MobiDB-lite"/>
    </source>
</evidence>
<reference evidence="3" key="1">
    <citation type="submission" date="2020-04" db="EMBL/GenBank/DDBJ databases">
        <title>Hybrid Assembly of Korean Phytophthora infestans isolates.</title>
        <authorList>
            <person name="Prokchorchik M."/>
            <person name="Lee Y."/>
            <person name="Seo J."/>
            <person name="Cho J.-H."/>
            <person name="Park Y.-E."/>
            <person name="Jang D.-C."/>
            <person name="Im J.-S."/>
            <person name="Choi J.-G."/>
            <person name="Park H.-J."/>
            <person name="Lee G.-B."/>
            <person name="Lee Y.-G."/>
            <person name="Hong S.-Y."/>
            <person name="Cho K."/>
            <person name="Sohn K.H."/>
        </authorList>
    </citation>
    <scope>NUCLEOTIDE SEQUENCE</scope>
    <source>
        <strain evidence="3">KR_1_A1</strain>
        <strain evidence="4">KR_2_A2</strain>
    </source>
</reference>
<dbReference type="Gene3D" id="1.25.40.10">
    <property type="entry name" value="Tetratricopeptide repeat domain"/>
    <property type="match status" value="1"/>
</dbReference>
<comment type="caution">
    <text evidence="3">The sequence shown here is derived from an EMBL/GenBank/DDBJ whole genome shotgun (WGS) entry which is preliminary data.</text>
</comment>
<proteinExistence type="predicted"/>
<protein>
    <recommendedName>
        <fullName evidence="2">WW domain-containing protein</fullName>
    </recommendedName>
</protein>
<evidence type="ECO:0000313" key="3">
    <source>
        <dbReference type="EMBL" id="KAF4047467.1"/>
    </source>
</evidence>
<evidence type="ECO:0000313" key="4">
    <source>
        <dbReference type="EMBL" id="KAF4135982.1"/>
    </source>
</evidence>
<dbReference type="PROSITE" id="PS50020">
    <property type="entry name" value="WW_DOMAIN_2"/>
    <property type="match status" value="1"/>
</dbReference>
<feature type="compositionally biased region" description="Polar residues" evidence="1">
    <location>
        <begin position="191"/>
        <end position="211"/>
    </location>
</feature>